<dbReference type="Gene3D" id="3.20.20.80">
    <property type="entry name" value="Glycosidases"/>
    <property type="match status" value="1"/>
</dbReference>
<dbReference type="Pfam" id="PF12904">
    <property type="entry name" value="Collagen_bind_2"/>
    <property type="match status" value="1"/>
</dbReference>
<feature type="domain" description="Putative collagen-binding" evidence="1">
    <location>
        <begin position="325"/>
        <end position="415"/>
    </location>
</feature>
<evidence type="ECO:0000259" key="1">
    <source>
        <dbReference type="Pfam" id="PF12904"/>
    </source>
</evidence>
<sequence length="430" mass="48065">MSTNRRFLIHDDGRPFFYLGDTIWELFHRLNRSEAEVLLRDRAAKGFTVIQAVVLAEEDGLNAPNPYGHCPLVDHDPARPNEAYFTHVDDLIHMMASLGMWCGLLPTWGDKWNRKWGIGPEIFTPENAYRYGEFLGRRYRDQPIIWILGGDRPVEKPEHRDIVNAMAAGLRAGDAGRHLISFHPSGGHSSSEDWHTADWLDFNMAQSGHARNAPNWELIARDYARTPTKPCMDGEPPYEDHPAGFDIAQGYLEAYDARKALYWSLFAGAHGHTYGCHAIWQCFAPGRNPKSFCRHTWQEAMHFPGSGQMQHAKHLLLSRPFLSRIPDQSLIVGEAGAGVHHVQATRDADGSYALVYCPVPRPVTVDTSKLSSDHLNVHWFDPRLGVAHYAGQVSNDGIHTFVPPPVGPDWILVLDDAGAGYPTPGSAKCA</sequence>
<evidence type="ECO:0000313" key="3">
    <source>
        <dbReference type="EMBL" id="PJF47804.1"/>
    </source>
</evidence>
<protein>
    <recommendedName>
        <fullName evidence="5">DUF4038 domain-containing protein</fullName>
    </recommendedName>
</protein>
<dbReference type="SUPFAM" id="SSF51445">
    <property type="entry name" value="(Trans)glycosidases"/>
    <property type="match status" value="1"/>
</dbReference>
<evidence type="ECO:0008006" key="5">
    <source>
        <dbReference type="Google" id="ProtNLM"/>
    </source>
</evidence>
<comment type="caution">
    <text evidence="3">The sequence shown here is derived from an EMBL/GenBank/DDBJ whole genome shotgun (WGS) entry which is preliminary data.</text>
</comment>
<dbReference type="Proteomes" id="UP000230790">
    <property type="component" value="Unassembled WGS sequence"/>
</dbReference>
<dbReference type="Pfam" id="PF13204">
    <property type="entry name" value="Apiosidase"/>
    <property type="match status" value="1"/>
</dbReference>
<dbReference type="InterPro" id="IPR024749">
    <property type="entry name" value="Collagen-bd_put"/>
</dbReference>
<dbReference type="PANTHER" id="PTHR37836:SF3">
    <property type="entry name" value="ENDOGLUCANASE"/>
    <property type="match status" value="1"/>
</dbReference>
<feature type="domain" description="Apiosidase-like catalytic" evidence="2">
    <location>
        <begin position="2"/>
        <end position="322"/>
    </location>
</feature>
<dbReference type="InterPro" id="IPR017853">
    <property type="entry name" value="GH"/>
</dbReference>
<proteinExistence type="predicted"/>
<organism evidence="3 4">
    <name type="scientific">Candidatus Thermofonsia Clade 3 bacterium</name>
    <dbReference type="NCBI Taxonomy" id="2364212"/>
    <lineage>
        <taxon>Bacteria</taxon>
        <taxon>Bacillati</taxon>
        <taxon>Chloroflexota</taxon>
        <taxon>Candidatus Thermofontia</taxon>
        <taxon>Candidatus Thermofonsia Clade 3</taxon>
    </lineage>
</organism>
<dbReference type="AlphaFoldDB" id="A0A2M8QDC6"/>
<evidence type="ECO:0000313" key="4">
    <source>
        <dbReference type="Proteomes" id="UP000230790"/>
    </source>
</evidence>
<dbReference type="EMBL" id="PGTN01000035">
    <property type="protein sequence ID" value="PJF47804.1"/>
    <property type="molecule type" value="Genomic_DNA"/>
</dbReference>
<dbReference type="PANTHER" id="PTHR37836">
    <property type="entry name" value="LMO1036 PROTEIN"/>
    <property type="match status" value="1"/>
</dbReference>
<name>A0A2M8QDC6_9CHLR</name>
<reference evidence="3 4" key="1">
    <citation type="submission" date="2017-11" db="EMBL/GenBank/DDBJ databases">
        <title>Evolution of Phototrophy in the Chloroflexi Phylum Driven by Horizontal Gene Transfer.</title>
        <authorList>
            <person name="Ward L.M."/>
            <person name="Hemp J."/>
            <person name="Shih P.M."/>
            <person name="Mcglynn S.E."/>
            <person name="Fischer W."/>
        </authorList>
    </citation>
    <scope>NUCLEOTIDE SEQUENCE [LARGE SCALE GENOMIC DNA]</scope>
    <source>
        <strain evidence="3">JP3_7</strain>
    </source>
</reference>
<gene>
    <name evidence="3" type="ORF">CUN48_06890</name>
</gene>
<evidence type="ECO:0000259" key="2">
    <source>
        <dbReference type="Pfam" id="PF13204"/>
    </source>
</evidence>
<dbReference type="InterPro" id="IPR025277">
    <property type="entry name" value="Apiosidase-like_cat_dom"/>
</dbReference>
<accession>A0A2M8QDC6</accession>